<evidence type="ECO:0000256" key="4">
    <source>
        <dbReference type="ARBA" id="ARBA00022747"/>
    </source>
</evidence>
<dbReference type="RefSeq" id="WP_413779445.1">
    <property type="nucleotide sequence ID" value="NZ_JAUOZS010000001.1"/>
</dbReference>
<dbReference type="NCBIfam" id="TIGR00675">
    <property type="entry name" value="dcm"/>
    <property type="match status" value="1"/>
</dbReference>
<keyword evidence="3 5" id="KW-0949">S-adenosyl-L-methionine</keyword>
<dbReference type="PROSITE" id="PS00094">
    <property type="entry name" value="C5_MTASE_1"/>
    <property type="match status" value="1"/>
</dbReference>
<dbReference type="EMBL" id="JAUOZS010000001">
    <property type="protein sequence ID" value="MDT8900913.1"/>
    <property type="molecule type" value="Genomic_DNA"/>
</dbReference>
<comment type="catalytic activity">
    <reaction evidence="7">
        <text>a 2'-deoxycytidine in DNA + S-adenosyl-L-methionine = a 5-methyl-2'-deoxycytidine in DNA + S-adenosyl-L-homocysteine + H(+)</text>
        <dbReference type="Rhea" id="RHEA:13681"/>
        <dbReference type="Rhea" id="RHEA-COMP:11369"/>
        <dbReference type="Rhea" id="RHEA-COMP:11370"/>
        <dbReference type="ChEBI" id="CHEBI:15378"/>
        <dbReference type="ChEBI" id="CHEBI:57856"/>
        <dbReference type="ChEBI" id="CHEBI:59789"/>
        <dbReference type="ChEBI" id="CHEBI:85452"/>
        <dbReference type="ChEBI" id="CHEBI:85454"/>
        <dbReference type="EC" id="2.1.1.37"/>
    </reaction>
</comment>
<keyword evidence="2 5" id="KW-0808">Transferase</keyword>
<protein>
    <recommendedName>
        <fullName evidence="7">Cytosine-specific methyltransferase</fullName>
        <ecNumber evidence="7">2.1.1.37</ecNumber>
    </recommendedName>
</protein>
<name>A0ABU3NVQ7_9FIRM</name>
<feature type="active site" evidence="5">
    <location>
        <position position="257"/>
    </location>
</feature>
<dbReference type="SUPFAM" id="SSF53335">
    <property type="entry name" value="S-adenosyl-L-methionine-dependent methyltransferases"/>
    <property type="match status" value="1"/>
</dbReference>
<evidence type="ECO:0000256" key="2">
    <source>
        <dbReference type="ARBA" id="ARBA00022679"/>
    </source>
</evidence>
<accession>A0ABU3NVQ7</accession>
<dbReference type="InterPro" id="IPR029063">
    <property type="entry name" value="SAM-dependent_MTases_sf"/>
</dbReference>
<evidence type="ECO:0000256" key="6">
    <source>
        <dbReference type="RuleBase" id="RU000416"/>
    </source>
</evidence>
<evidence type="ECO:0000256" key="7">
    <source>
        <dbReference type="RuleBase" id="RU000417"/>
    </source>
</evidence>
<keyword evidence="1 5" id="KW-0489">Methyltransferase</keyword>
<evidence type="ECO:0000256" key="8">
    <source>
        <dbReference type="SAM" id="MobiDB-lite"/>
    </source>
</evidence>
<sequence>MSTFWMTSGYLNVALVCPKGTEEASFDARRESRKDACMSINQGLFSSATDEWATPQDLFDQLDKEFGFEVDVCALPHNAKCAKYYSPEMDGLSQTWRGVCWMNPPYGRTIGQWVKKAYESSLYGATVVCLLPARTDTSWWHDYCMKGEIRLIRGRLKFGNSKNSAPFPSAIVIFRPKPSPVPKLKRLKLGSLFDGIAAFPFAARMYGIESVWASEIGPFPIKVTSFWFPDMKHLGDITKVSGYDIEPVDIITFGSPCQDLSIAGERKGLDGERSGLFMEAIRIIREMREATNGVYPRIIVWENVPGAFSSNKGRDFQAVIEEILECPVPLPRSGRWEPSGMVVRRGRSLAWRVLDAQYWGVPQRRKRIFLVADFGGQSAPQILFEWAGLQGDSESCQCQGQADTGFTPPSFGATGTEPITFSVGNLVRRADADPDDSGIVKTLRSDMGDQHPCLVEPSLLDISSTYRISYAMQSFGEYKQSEQASSLKQRDYKDATDLVFEWHNQDSRITGPIDVACTLNTNANGREGHLVAIPITDKATRYKGGGPTRNNDGSGNGLGIGKDGDPSPTLTANDKHSVFDGYYRVRRLTPLECERLQGFPDGWTDMGSDTARYKALGNSVAVPCVRFLMCQIRRFLAMPIH</sequence>
<reference evidence="9 10" key="1">
    <citation type="submission" date="2023-07" db="EMBL/GenBank/DDBJ databases">
        <title>The novel representative of Negativicutes class, Anaeroselena agilis gen. nov. sp. nov.</title>
        <authorList>
            <person name="Prokofeva M.I."/>
            <person name="Elcheninov A.G."/>
            <person name="Klyukina A."/>
            <person name="Kublanov I.V."/>
            <person name="Frolov E.N."/>
            <person name="Podosokorskaya O.A."/>
        </authorList>
    </citation>
    <scope>NUCLEOTIDE SEQUENCE [LARGE SCALE GENOMIC DNA]</scope>
    <source>
        <strain evidence="9 10">4137-cl</strain>
    </source>
</reference>
<dbReference type="PROSITE" id="PS51679">
    <property type="entry name" value="SAM_MT_C5"/>
    <property type="match status" value="1"/>
</dbReference>
<dbReference type="Pfam" id="PF00145">
    <property type="entry name" value="DNA_methylase"/>
    <property type="match status" value="2"/>
</dbReference>
<proteinExistence type="inferred from homology"/>
<gene>
    <name evidence="9" type="ORF">Q4T40_06655</name>
</gene>
<evidence type="ECO:0000313" key="10">
    <source>
        <dbReference type="Proteomes" id="UP001254848"/>
    </source>
</evidence>
<keyword evidence="10" id="KW-1185">Reference proteome</keyword>
<comment type="similarity">
    <text evidence="5 6">Belongs to the class I-like SAM-binding methyltransferase superfamily. C5-methyltransferase family.</text>
</comment>
<dbReference type="Gene3D" id="3.90.120.10">
    <property type="entry name" value="DNA Methylase, subunit A, domain 2"/>
    <property type="match status" value="1"/>
</dbReference>
<evidence type="ECO:0000256" key="1">
    <source>
        <dbReference type="ARBA" id="ARBA00022603"/>
    </source>
</evidence>
<keyword evidence="4" id="KW-0680">Restriction system</keyword>
<dbReference type="InterPro" id="IPR001525">
    <property type="entry name" value="C5_MeTfrase"/>
</dbReference>
<dbReference type="EC" id="2.1.1.37" evidence="7"/>
<comment type="caution">
    <text evidence="9">The sequence shown here is derived from an EMBL/GenBank/DDBJ whole genome shotgun (WGS) entry which is preliminary data.</text>
</comment>
<evidence type="ECO:0000313" key="9">
    <source>
        <dbReference type="EMBL" id="MDT8900913.1"/>
    </source>
</evidence>
<dbReference type="InterPro" id="IPR008593">
    <property type="entry name" value="Dam_MeTrfase"/>
</dbReference>
<dbReference type="PRINTS" id="PR00105">
    <property type="entry name" value="C5METTRFRASE"/>
</dbReference>
<dbReference type="InterPro" id="IPR050750">
    <property type="entry name" value="C5-MTase"/>
</dbReference>
<dbReference type="Gene3D" id="3.40.50.150">
    <property type="entry name" value="Vaccinia Virus protein VP39"/>
    <property type="match status" value="1"/>
</dbReference>
<dbReference type="PANTHER" id="PTHR46098">
    <property type="entry name" value="TRNA (CYTOSINE(38)-C(5))-METHYLTRANSFERASE"/>
    <property type="match status" value="1"/>
</dbReference>
<dbReference type="Pfam" id="PF05869">
    <property type="entry name" value="Dam"/>
    <property type="match status" value="1"/>
</dbReference>
<evidence type="ECO:0000256" key="5">
    <source>
        <dbReference type="PROSITE-ProRule" id="PRU01016"/>
    </source>
</evidence>
<organism evidence="9 10">
    <name type="scientific">Anaeroselena agilis</name>
    <dbReference type="NCBI Taxonomy" id="3063788"/>
    <lineage>
        <taxon>Bacteria</taxon>
        <taxon>Bacillati</taxon>
        <taxon>Bacillota</taxon>
        <taxon>Negativicutes</taxon>
        <taxon>Acetonemataceae</taxon>
        <taxon>Anaeroselena</taxon>
    </lineage>
</organism>
<dbReference type="PANTHER" id="PTHR46098:SF1">
    <property type="entry name" value="TRNA (CYTOSINE(38)-C(5))-METHYLTRANSFERASE"/>
    <property type="match status" value="1"/>
</dbReference>
<evidence type="ECO:0000256" key="3">
    <source>
        <dbReference type="ARBA" id="ARBA00022691"/>
    </source>
</evidence>
<feature type="region of interest" description="Disordered" evidence="8">
    <location>
        <begin position="541"/>
        <end position="569"/>
    </location>
</feature>
<dbReference type="Proteomes" id="UP001254848">
    <property type="component" value="Unassembled WGS sequence"/>
</dbReference>
<dbReference type="InterPro" id="IPR018117">
    <property type="entry name" value="C5_DNA_meth_AS"/>
</dbReference>